<dbReference type="EMBL" id="WIPF01000023">
    <property type="protein sequence ID" value="KAF3226484.1"/>
    <property type="molecule type" value="Genomic_DNA"/>
</dbReference>
<dbReference type="InterPro" id="IPR007867">
    <property type="entry name" value="GMC_OxRtase_C"/>
</dbReference>
<dbReference type="InterPro" id="IPR000172">
    <property type="entry name" value="GMC_OxRdtase_N"/>
</dbReference>
<feature type="active site" description="Proton donor" evidence="3">
    <location>
        <position position="580"/>
    </location>
</feature>
<dbReference type="GO" id="GO:0050660">
    <property type="term" value="F:flavin adenine dinucleotide binding"/>
    <property type="evidence" value="ECO:0007669"/>
    <property type="project" value="InterPro"/>
</dbReference>
<dbReference type="GO" id="GO:0044550">
    <property type="term" value="P:secondary metabolite biosynthetic process"/>
    <property type="evidence" value="ECO:0007669"/>
    <property type="project" value="TreeGrafter"/>
</dbReference>
<dbReference type="PANTHER" id="PTHR11552">
    <property type="entry name" value="GLUCOSE-METHANOL-CHOLINE GMC OXIDOREDUCTASE"/>
    <property type="match status" value="1"/>
</dbReference>
<evidence type="ECO:0000256" key="5">
    <source>
        <dbReference type="SAM" id="MobiDB-lite"/>
    </source>
</evidence>
<evidence type="ECO:0000256" key="1">
    <source>
        <dbReference type="ARBA" id="ARBA00010790"/>
    </source>
</evidence>
<dbReference type="SUPFAM" id="SSF51905">
    <property type="entry name" value="FAD/NAD(P)-binding domain"/>
    <property type="match status" value="1"/>
</dbReference>
<evidence type="ECO:0000313" key="7">
    <source>
        <dbReference type="Proteomes" id="UP000483672"/>
    </source>
</evidence>
<dbReference type="GO" id="GO:0016614">
    <property type="term" value="F:oxidoreductase activity, acting on CH-OH group of donors"/>
    <property type="evidence" value="ECO:0007669"/>
    <property type="project" value="InterPro"/>
</dbReference>
<dbReference type="PANTHER" id="PTHR11552:SF115">
    <property type="entry name" value="DEHYDROGENASE XPTC-RELATED"/>
    <property type="match status" value="1"/>
</dbReference>
<dbReference type="PROSITE" id="PS51164">
    <property type="entry name" value="CBM1_2"/>
    <property type="match status" value="1"/>
</dbReference>
<dbReference type="InterPro" id="IPR035971">
    <property type="entry name" value="CBD_sf"/>
</dbReference>
<dbReference type="PIRSF" id="PIRSF000137">
    <property type="entry name" value="Alcohol_oxidase"/>
    <property type="match status" value="1"/>
</dbReference>
<organism evidence="6 7">
    <name type="scientific">Orbilia oligospora</name>
    <name type="common">Nematode-trapping fungus</name>
    <name type="synonym">Arthrobotrys oligospora</name>
    <dbReference type="NCBI Taxonomy" id="2813651"/>
    <lineage>
        <taxon>Eukaryota</taxon>
        <taxon>Fungi</taxon>
        <taxon>Dikarya</taxon>
        <taxon>Ascomycota</taxon>
        <taxon>Pezizomycotina</taxon>
        <taxon>Orbiliomycetes</taxon>
        <taxon>Orbiliales</taxon>
        <taxon>Orbiliaceae</taxon>
        <taxon>Orbilia</taxon>
    </lineage>
</organism>
<feature type="binding site" evidence="4">
    <location>
        <position position="290"/>
    </location>
    <ligand>
        <name>FAD</name>
        <dbReference type="ChEBI" id="CHEBI:57692"/>
    </ligand>
</feature>
<dbReference type="AlphaFoldDB" id="A0A6G1LUE5"/>
<gene>
    <name evidence="6" type="ORF">TWF191_004746</name>
</gene>
<dbReference type="GO" id="GO:0005975">
    <property type="term" value="P:carbohydrate metabolic process"/>
    <property type="evidence" value="ECO:0007669"/>
    <property type="project" value="InterPro"/>
</dbReference>
<dbReference type="InterPro" id="IPR012132">
    <property type="entry name" value="GMC_OxRdtase"/>
</dbReference>
<dbReference type="SUPFAM" id="SSF57180">
    <property type="entry name" value="Cellulose-binding domain"/>
    <property type="match status" value="1"/>
</dbReference>
<comment type="similarity">
    <text evidence="1">Belongs to the GMC oxidoreductase family.</text>
</comment>
<evidence type="ECO:0000256" key="4">
    <source>
        <dbReference type="PIRSR" id="PIRSR000137-2"/>
    </source>
</evidence>
<dbReference type="Proteomes" id="UP000483672">
    <property type="component" value="Unassembled WGS sequence"/>
</dbReference>
<accession>A0A6G1LUE5</accession>
<evidence type="ECO:0000256" key="2">
    <source>
        <dbReference type="ARBA" id="ARBA00022729"/>
    </source>
</evidence>
<feature type="compositionally biased region" description="Low complexity" evidence="5">
    <location>
        <begin position="648"/>
        <end position="674"/>
    </location>
</feature>
<dbReference type="SMART" id="SM00236">
    <property type="entry name" value="fCBD"/>
    <property type="match status" value="1"/>
</dbReference>
<evidence type="ECO:0000313" key="6">
    <source>
        <dbReference type="EMBL" id="KAF3226484.1"/>
    </source>
</evidence>
<keyword evidence="4" id="KW-0285">Flavoprotein</keyword>
<keyword evidence="4" id="KW-0274">FAD</keyword>
<name>A0A6G1LUE5_ORBOL</name>
<dbReference type="Gene3D" id="3.50.50.60">
    <property type="entry name" value="FAD/NAD(P)-binding domain"/>
    <property type="match status" value="1"/>
</dbReference>
<dbReference type="SUPFAM" id="SSF54373">
    <property type="entry name" value="FAD-linked reductases, C-terminal domain"/>
    <property type="match status" value="1"/>
</dbReference>
<dbReference type="Pfam" id="PF05199">
    <property type="entry name" value="GMC_oxred_C"/>
    <property type="match status" value="1"/>
</dbReference>
<feature type="region of interest" description="Disordered" evidence="5">
    <location>
        <begin position="643"/>
        <end position="680"/>
    </location>
</feature>
<dbReference type="InterPro" id="IPR036188">
    <property type="entry name" value="FAD/NAD-bd_sf"/>
</dbReference>
<feature type="binding site" evidence="4">
    <location>
        <position position="143"/>
    </location>
    <ligand>
        <name>FAD</name>
        <dbReference type="ChEBI" id="CHEBI:57692"/>
    </ligand>
</feature>
<feature type="active site" description="Proton acceptor" evidence="3">
    <location>
        <position position="623"/>
    </location>
</feature>
<proteinExistence type="inferred from homology"/>
<comment type="cofactor">
    <cofactor evidence="4">
        <name>FAD</name>
        <dbReference type="ChEBI" id="CHEBI:57692"/>
    </cofactor>
</comment>
<reference evidence="6 7" key="1">
    <citation type="submission" date="2019-06" db="EMBL/GenBank/DDBJ databases">
        <authorList>
            <person name="Palmer J.M."/>
        </authorList>
    </citation>
    <scope>NUCLEOTIDE SEQUENCE [LARGE SCALE GENOMIC DNA]</scope>
    <source>
        <strain evidence="6 7">TWF191</strain>
    </source>
</reference>
<keyword evidence="2" id="KW-0732">Signal</keyword>
<dbReference type="Gene3D" id="3.30.560.10">
    <property type="entry name" value="Glucose Oxidase, domain 3"/>
    <property type="match status" value="1"/>
</dbReference>
<dbReference type="PROSITE" id="PS00562">
    <property type="entry name" value="CBM1_1"/>
    <property type="match status" value="1"/>
</dbReference>
<protein>
    <submittedName>
        <fullName evidence="6">Uncharacterized protein</fullName>
    </submittedName>
</protein>
<sequence length="714" mass="77156">MQFGAGAIDIGQSNQFRPLRRMPLLSRLGAVALQILIISNVCLAYPELVDKIRARQINVGSLRSSYDYIIVGGGQSGLVIANRLSEDSTKNVLVVEYGYVDNNPSQLEPSSATSYPSRDLFNVTTVPQTGIGGKRVSIYAASVVGGGSTVNGMLFDRGAAEDYDNWAALGNPGWDFAGLLPYFKKSTTFGTPDPAIVQEYGITWEPSAYGNGPIQVTFPSWQWPTIKVQWKAWNEVGVPTMRDGENGNAYNAYWVPNNVDAQSRRSYAKNRYFDTVSSRSNLHLLTGYRVNDIQFSSAKKAESVRIQQRGTPNGGSTTTIRANQEIVLCAGWLNTPAVLQRSGIGPQDLLNRANIPVVVDLPGVGSNLQDHPATQINFQYTRDLQPNQASLYTNQTFQAWAQQQWQQFRKGPMSMLVGNALATLPLPTMLSTYQSLISRVNSQNAAQYLPSTYSAASIRGYEAQRRVLMASYASLKNGIVEIPFSGGGGTSLVHEKPLSRGTVLINPSDKWADPIVDYNTSINPIDNEIFVAMIKFYRRWMQAPSMQQLGPQEQSPGASVTTDQQLINYATQGMISSTAHSCGTSAMMPQDQGGVVSSQLLVYGVTGLSVGDISIIPLIPATHTCATVYAIAEKAADLIKARAGNNPTTSSTTSVRTTTSTTRTTTPVTIPTTTGSGATQSKWGQCGGIGWTGPTACVSGSTCQSLNPYYSQCL</sequence>
<dbReference type="GO" id="GO:0030248">
    <property type="term" value="F:cellulose binding"/>
    <property type="evidence" value="ECO:0007669"/>
    <property type="project" value="InterPro"/>
</dbReference>
<dbReference type="Pfam" id="PF00734">
    <property type="entry name" value="CBM_1"/>
    <property type="match status" value="1"/>
</dbReference>
<comment type="caution">
    <text evidence="6">The sequence shown here is derived from an EMBL/GenBank/DDBJ whole genome shotgun (WGS) entry which is preliminary data.</text>
</comment>
<dbReference type="GO" id="GO:0005576">
    <property type="term" value="C:extracellular region"/>
    <property type="evidence" value="ECO:0007669"/>
    <property type="project" value="InterPro"/>
</dbReference>
<evidence type="ECO:0000256" key="3">
    <source>
        <dbReference type="PIRSR" id="PIRSR000137-1"/>
    </source>
</evidence>
<dbReference type="InterPro" id="IPR000254">
    <property type="entry name" value="CBD"/>
</dbReference>
<dbReference type="Pfam" id="PF00732">
    <property type="entry name" value="GMC_oxred_N"/>
    <property type="match status" value="1"/>
</dbReference>